<name>A0A383DH22_9ZZZZ</name>
<dbReference type="SUPFAM" id="SSF81606">
    <property type="entry name" value="PP2C-like"/>
    <property type="match status" value="1"/>
</dbReference>
<organism evidence="1">
    <name type="scientific">marine metagenome</name>
    <dbReference type="NCBI Taxonomy" id="408172"/>
    <lineage>
        <taxon>unclassified sequences</taxon>
        <taxon>metagenomes</taxon>
        <taxon>ecological metagenomes</taxon>
    </lineage>
</organism>
<reference evidence="1" key="1">
    <citation type="submission" date="2018-05" db="EMBL/GenBank/DDBJ databases">
        <authorList>
            <person name="Lanie J.A."/>
            <person name="Ng W.-L."/>
            <person name="Kazmierczak K.M."/>
            <person name="Andrzejewski T.M."/>
            <person name="Davidsen T.M."/>
            <person name="Wayne K.J."/>
            <person name="Tettelin H."/>
            <person name="Glass J.I."/>
            <person name="Rusch D."/>
            <person name="Podicherti R."/>
            <person name="Tsui H.-C.T."/>
            <person name="Winkler M.E."/>
        </authorList>
    </citation>
    <scope>NUCLEOTIDE SEQUENCE</scope>
</reference>
<dbReference type="EMBL" id="UINC01217145">
    <property type="protein sequence ID" value="SVE43613.1"/>
    <property type="molecule type" value="Genomic_DNA"/>
</dbReference>
<protein>
    <recommendedName>
        <fullName evidence="2">PPM-type phosphatase domain-containing protein</fullName>
    </recommendedName>
</protein>
<dbReference type="Gene3D" id="3.60.40.10">
    <property type="entry name" value="PPM-type phosphatase domain"/>
    <property type="match status" value="1"/>
</dbReference>
<dbReference type="InterPro" id="IPR036457">
    <property type="entry name" value="PPM-type-like_dom_sf"/>
</dbReference>
<gene>
    <name evidence="1" type="ORF">METZ01_LOCUS496467</name>
</gene>
<evidence type="ECO:0000313" key="1">
    <source>
        <dbReference type="EMBL" id="SVE43613.1"/>
    </source>
</evidence>
<dbReference type="AlphaFoldDB" id="A0A383DH22"/>
<evidence type="ECO:0008006" key="2">
    <source>
        <dbReference type="Google" id="ProtNLM"/>
    </source>
</evidence>
<accession>A0A383DH22</accession>
<proteinExistence type="predicted"/>
<feature type="non-terminal residue" evidence="1">
    <location>
        <position position="147"/>
    </location>
</feature>
<sequence>MIASSYNSFQDNSTHGEDSFIVRDLGENVFLDVVLDGVTGHGGGEASQSVAQALEEAQITSIDDVIAVLSDMNDDFFQVGGGKYLLTTASIALYSPETIHIVNAGDSPIYHITPDSHRHIASRLGGILKSGGTKLIGADNDLHISQT</sequence>